<dbReference type="EMBL" id="JACHHO010000005">
    <property type="protein sequence ID" value="MBB5205672.1"/>
    <property type="molecule type" value="Genomic_DNA"/>
</dbReference>
<accession>A0A840S7T8</accession>
<keyword evidence="2 3" id="KW-0378">Hydrolase</keyword>
<comment type="catalytic activity">
    <reaction evidence="3">
        <text>L-glutaminyl-[protein] + H2O = L-glutamyl-[protein] + NH4(+)</text>
        <dbReference type="Rhea" id="RHEA:16441"/>
        <dbReference type="Rhea" id="RHEA-COMP:10207"/>
        <dbReference type="Rhea" id="RHEA-COMP:10208"/>
        <dbReference type="ChEBI" id="CHEBI:15377"/>
        <dbReference type="ChEBI" id="CHEBI:28938"/>
        <dbReference type="ChEBI" id="CHEBI:29973"/>
        <dbReference type="ChEBI" id="CHEBI:30011"/>
        <dbReference type="EC" id="3.5.1.44"/>
    </reaction>
</comment>
<dbReference type="GO" id="GO:0006935">
    <property type="term" value="P:chemotaxis"/>
    <property type="evidence" value="ECO:0007669"/>
    <property type="project" value="UniProtKB-UniRule"/>
</dbReference>
<comment type="function">
    <text evidence="3">Probably deamidates glutamine residues to glutamate on methyl-accepting chemotaxis receptors (MCPs), playing an important role in chemotaxis.</text>
</comment>
<name>A0A840S7T8_9BURK</name>
<dbReference type="Pfam" id="PF03975">
    <property type="entry name" value="CheD"/>
    <property type="match status" value="1"/>
</dbReference>
<organism evidence="4 5">
    <name type="scientific">Inhella inkyongensis</name>
    <dbReference type="NCBI Taxonomy" id="392593"/>
    <lineage>
        <taxon>Bacteria</taxon>
        <taxon>Pseudomonadati</taxon>
        <taxon>Pseudomonadota</taxon>
        <taxon>Betaproteobacteria</taxon>
        <taxon>Burkholderiales</taxon>
        <taxon>Sphaerotilaceae</taxon>
        <taxon>Inhella</taxon>
    </lineage>
</organism>
<keyword evidence="5" id="KW-1185">Reference proteome</keyword>
<reference evidence="4 5" key="1">
    <citation type="submission" date="2020-08" db="EMBL/GenBank/DDBJ databases">
        <title>Genomic Encyclopedia of Type Strains, Phase IV (KMG-IV): sequencing the most valuable type-strain genomes for metagenomic binning, comparative biology and taxonomic classification.</title>
        <authorList>
            <person name="Goeker M."/>
        </authorList>
    </citation>
    <scope>NUCLEOTIDE SEQUENCE [LARGE SCALE GENOMIC DNA]</scope>
    <source>
        <strain evidence="4 5">DSM 23958</strain>
    </source>
</reference>
<dbReference type="GO" id="GO:0050568">
    <property type="term" value="F:protein-glutamine glutaminase activity"/>
    <property type="evidence" value="ECO:0007669"/>
    <property type="project" value="UniProtKB-UniRule"/>
</dbReference>
<evidence type="ECO:0000313" key="5">
    <source>
        <dbReference type="Proteomes" id="UP000554837"/>
    </source>
</evidence>
<comment type="similarity">
    <text evidence="3">Belongs to the CheD family.</text>
</comment>
<dbReference type="InterPro" id="IPR011324">
    <property type="entry name" value="Cytotoxic_necrot_fac-like_cat"/>
</dbReference>
<dbReference type="InterPro" id="IPR038592">
    <property type="entry name" value="CheD-like_sf"/>
</dbReference>
<dbReference type="SUPFAM" id="SSF64438">
    <property type="entry name" value="CNF1/YfiH-like putative cysteine hydrolases"/>
    <property type="match status" value="1"/>
</dbReference>
<comment type="caution">
    <text evidence="4">The sequence shown here is derived from an EMBL/GenBank/DDBJ whole genome shotgun (WGS) entry which is preliminary data.</text>
</comment>
<dbReference type="Gene3D" id="3.30.1330.200">
    <property type="match status" value="1"/>
</dbReference>
<dbReference type="PANTHER" id="PTHR35147:SF3">
    <property type="entry name" value="CHEMORECEPTOR GLUTAMINE DEAMIDASE CHED 1-RELATED"/>
    <property type="match status" value="1"/>
</dbReference>
<gene>
    <name evidence="3" type="primary">cheD</name>
    <name evidence="4" type="ORF">HNQ51_002999</name>
</gene>
<dbReference type="CDD" id="cd16352">
    <property type="entry name" value="CheD"/>
    <property type="match status" value="1"/>
</dbReference>
<sequence>MINLMPGQWHFGQQGTLKTLLGSCVAITLWHPIRRCGGMCHYLLPQRQRRTGEPLDGRYGDEALELLVQKLKLLGTQPQDYHAHLYGGADTMPDGMAVKFNVGERNIEQGWKLLDQYGFQLQGIDVGDNVPRNVTLVLPAGTVTMSRGQPINSKPKT</sequence>
<dbReference type="HAMAP" id="MF_01440">
    <property type="entry name" value="CheD"/>
    <property type="match status" value="1"/>
</dbReference>
<evidence type="ECO:0000256" key="1">
    <source>
        <dbReference type="ARBA" id="ARBA00022500"/>
    </source>
</evidence>
<evidence type="ECO:0000256" key="3">
    <source>
        <dbReference type="HAMAP-Rule" id="MF_01440"/>
    </source>
</evidence>
<proteinExistence type="inferred from homology"/>
<dbReference type="PANTHER" id="PTHR35147">
    <property type="entry name" value="CHEMORECEPTOR GLUTAMINE DEAMIDASE CHED-RELATED"/>
    <property type="match status" value="1"/>
</dbReference>
<evidence type="ECO:0000256" key="2">
    <source>
        <dbReference type="ARBA" id="ARBA00022801"/>
    </source>
</evidence>
<keyword evidence="1 3" id="KW-0145">Chemotaxis</keyword>
<dbReference type="AlphaFoldDB" id="A0A840S7T8"/>
<dbReference type="InterPro" id="IPR005659">
    <property type="entry name" value="Chemorcpt_Glu_NH3ase_CheD"/>
</dbReference>
<evidence type="ECO:0000313" key="4">
    <source>
        <dbReference type="EMBL" id="MBB5205672.1"/>
    </source>
</evidence>
<protein>
    <recommendedName>
        <fullName evidence="3">Probable chemoreceptor glutamine deamidase CheD</fullName>
        <ecNumber evidence="3">3.5.1.44</ecNumber>
    </recommendedName>
</protein>
<dbReference type="Proteomes" id="UP000554837">
    <property type="component" value="Unassembled WGS sequence"/>
</dbReference>
<dbReference type="EC" id="3.5.1.44" evidence="3"/>